<feature type="domain" description="SH3" evidence="7">
    <location>
        <begin position="832"/>
        <end position="891"/>
    </location>
</feature>
<dbReference type="PROSITE" id="PS50003">
    <property type="entry name" value="PH_DOMAIN"/>
    <property type="match status" value="1"/>
</dbReference>
<evidence type="ECO:0000256" key="5">
    <source>
        <dbReference type="PROSITE-ProRule" id="PRU00192"/>
    </source>
</evidence>
<dbReference type="CDD" id="cd01224">
    <property type="entry name" value="PH_Collybistin_ASEF"/>
    <property type="match status" value="1"/>
</dbReference>
<evidence type="ECO:0000259" key="7">
    <source>
        <dbReference type="PROSITE" id="PS50002"/>
    </source>
</evidence>
<feature type="compositionally biased region" description="Basic and acidic residues" evidence="6">
    <location>
        <begin position="912"/>
        <end position="923"/>
    </location>
</feature>
<dbReference type="InterPro" id="IPR035899">
    <property type="entry name" value="DBL_dom_sf"/>
</dbReference>
<dbReference type="SMART" id="SM00325">
    <property type="entry name" value="RhoGEF"/>
    <property type="match status" value="1"/>
</dbReference>
<feature type="compositionally biased region" description="Basic residues" evidence="6">
    <location>
        <begin position="1270"/>
        <end position="1279"/>
    </location>
</feature>
<comment type="caution">
    <text evidence="10">The sequence shown here is derived from an EMBL/GenBank/DDBJ whole genome shotgun (WGS) entry which is preliminary data.</text>
</comment>
<evidence type="ECO:0000256" key="4">
    <source>
        <dbReference type="ARBA" id="ARBA00022658"/>
    </source>
</evidence>
<dbReference type="FunFam" id="1.20.900.10:FF:000002">
    <property type="entry name" value="Rho guanine nucleotide exchange factor 9"/>
    <property type="match status" value="1"/>
</dbReference>
<evidence type="ECO:0000259" key="8">
    <source>
        <dbReference type="PROSITE" id="PS50003"/>
    </source>
</evidence>
<feature type="domain" description="PH" evidence="8">
    <location>
        <begin position="1139"/>
        <end position="1245"/>
    </location>
</feature>
<dbReference type="GO" id="GO:0005085">
    <property type="term" value="F:guanyl-nucleotide exchange factor activity"/>
    <property type="evidence" value="ECO:0007669"/>
    <property type="project" value="UniProtKB-KW"/>
</dbReference>
<feature type="region of interest" description="Disordered" evidence="6">
    <location>
        <begin position="376"/>
        <end position="419"/>
    </location>
</feature>
<feature type="region of interest" description="Disordered" evidence="6">
    <location>
        <begin position="565"/>
        <end position="601"/>
    </location>
</feature>
<dbReference type="EMBL" id="SOYY01000022">
    <property type="protein sequence ID" value="KAA0704543.1"/>
    <property type="molecule type" value="Genomic_DNA"/>
</dbReference>
<proteinExistence type="predicted"/>
<dbReference type="Pfam" id="PF00018">
    <property type="entry name" value="SH3_1"/>
    <property type="match status" value="1"/>
</dbReference>
<dbReference type="PANTHER" id="PTHR47544">
    <property type="entry name" value="RHO GUANINE NUCLEOTIDE EXCHANGE FACTOR 4"/>
    <property type="match status" value="1"/>
</dbReference>
<feature type="region of interest" description="Disordered" evidence="6">
    <location>
        <begin position="434"/>
        <end position="492"/>
    </location>
</feature>
<feature type="domain" description="DH" evidence="9">
    <location>
        <begin position="924"/>
        <end position="1108"/>
    </location>
</feature>
<feature type="region of interest" description="Disordered" evidence="6">
    <location>
        <begin position="897"/>
        <end position="923"/>
    </location>
</feature>
<dbReference type="SMART" id="SM00233">
    <property type="entry name" value="PH"/>
    <property type="match status" value="1"/>
</dbReference>
<dbReference type="PANTHER" id="PTHR47544:SF5">
    <property type="entry name" value="SPERMATOGENESIS-ASSOCIATED 13"/>
    <property type="match status" value="1"/>
</dbReference>
<dbReference type="InterPro" id="IPR036028">
    <property type="entry name" value="SH3-like_dom_sf"/>
</dbReference>
<dbReference type="InterPro" id="IPR055251">
    <property type="entry name" value="SOS1_NGEF_PH"/>
</dbReference>
<gene>
    <name evidence="10" type="ORF">E1301_Tti017246</name>
</gene>
<dbReference type="Pfam" id="PF00621">
    <property type="entry name" value="RhoGEF"/>
    <property type="match status" value="1"/>
</dbReference>
<keyword evidence="3" id="KW-0963">Cytoplasm</keyword>
<dbReference type="Pfam" id="PF22697">
    <property type="entry name" value="SOS1_NGEF_PH"/>
    <property type="match status" value="1"/>
</dbReference>
<dbReference type="Gene3D" id="2.30.30.40">
    <property type="entry name" value="SH3 Domains"/>
    <property type="match status" value="1"/>
</dbReference>
<name>A0A5A9N5D3_9TELE</name>
<evidence type="ECO:0000256" key="1">
    <source>
        <dbReference type="ARBA" id="ARBA00004496"/>
    </source>
</evidence>
<dbReference type="GO" id="GO:0005737">
    <property type="term" value="C:cytoplasm"/>
    <property type="evidence" value="ECO:0007669"/>
    <property type="project" value="UniProtKB-SubCell"/>
</dbReference>
<feature type="region of interest" description="Disordered" evidence="6">
    <location>
        <begin position="1251"/>
        <end position="1292"/>
    </location>
</feature>
<keyword evidence="2 5" id="KW-0728">SH3 domain</keyword>
<feature type="compositionally biased region" description="Polar residues" evidence="6">
    <location>
        <begin position="270"/>
        <end position="279"/>
    </location>
</feature>
<dbReference type="SUPFAM" id="SSF50729">
    <property type="entry name" value="PH domain-like"/>
    <property type="match status" value="1"/>
</dbReference>
<feature type="compositionally biased region" description="Basic and acidic residues" evidence="6">
    <location>
        <begin position="649"/>
        <end position="660"/>
    </location>
</feature>
<accession>A0A5A9N5D3</accession>
<feature type="region of interest" description="Disordered" evidence="6">
    <location>
        <begin position="717"/>
        <end position="740"/>
    </location>
</feature>
<feature type="compositionally biased region" description="Polar residues" evidence="6">
    <location>
        <begin position="378"/>
        <end position="415"/>
    </location>
</feature>
<dbReference type="Gene3D" id="2.30.29.30">
    <property type="entry name" value="Pleckstrin-homology domain (PH domain)/Phosphotyrosine-binding domain (PTB)"/>
    <property type="match status" value="1"/>
</dbReference>
<dbReference type="InterPro" id="IPR000219">
    <property type="entry name" value="DH_dom"/>
</dbReference>
<dbReference type="InterPro" id="IPR011993">
    <property type="entry name" value="PH-like_dom_sf"/>
</dbReference>
<dbReference type="SMART" id="SM00326">
    <property type="entry name" value="SH3"/>
    <property type="match status" value="1"/>
</dbReference>
<dbReference type="Gene3D" id="1.20.900.10">
    <property type="entry name" value="Dbl homology (DH) domain"/>
    <property type="match status" value="1"/>
</dbReference>
<dbReference type="InterPro" id="IPR001452">
    <property type="entry name" value="SH3_domain"/>
</dbReference>
<dbReference type="InterPro" id="IPR001849">
    <property type="entry name" value="PH_domain"/>
</dbReference>
<comment type="subcellular location">
    <subcellularLocation>
        <location evidence="1">Cytoplasm</location>
    </subcellularLocation>
</comment>
<evidence type="ECO:0000256" key="2">
    <source>
        <dbReference type="ARBA" id="ARBA00022443"/>
    </source>
</evidence>
<dbReference type="PROSITE" id="PS50010">
    <property type="entry name" value="DH_2"/>
    <property type="match status" value="1"/>
</dbReference>
<feature type="compositionally biased region" description="Polar residues" evidence="6">
    <location>
        <begin position="668"/>
        <end position="681"/>
    </location>
</feature>
<feature type="compositionally biased region" description="Polar residues" evidence="6">
    <location>
        <begin position="476"/>
        <end position="485"/>
    </location>
</feature>
<dbReference type="SUPFAM" id="SSF50044">
    <property type="entry name" value="SH3-domain"/>
    <property type="match status" value="1"/>
</dbReference>
<evidence type="ECO:0000256" key="6">
    <source>
        <dbReference type="SAM" id="MobiDB-lite"/>
    </source>
</evidence>
<feature type="region of interest" description="Disordered" evidence="6">
    <location>
        <begin position="100"/>
        <end position="122"/>
    </location>
</feature>
<dbReference type="CDD" id="cd00160">
    <property type="entry name" value="RhoGEF"/>
    <property type="match status" value="1"/>
</dbReference>
<feature type="compositionally biased region" description="Polar residues" evidence="6">
    <location>
        <begin position="105"/>
        <end position="115"/>
    </location>
</feature>
<dbReference type="Proteomes" id="UP000324632">
    <property type="component" value="Chromosome 22"/>
</dbReference>
<feature type="region of interest" description="Disordered" evidence="6">
    <location>
        <begin position="262"/>
        <end position="282"/>
    </location>
</feature>
<evidence type="ECO:0000259" key="9">
    <source>
        <dbReference type="PROSITE" id="PS50010"/>
    </source>
</evidence>
<keyword evidence="11" id="KW-1185">Reference proteome</keyword>
<feature type="compositionally biased region" description="Polar residues" evidence="6">
    <location>
        <begin position="565"/>
        <end position="581"/>
    </location>
</feature>
<feature type="region of interest" description="Disordered" evidence="6">
    <location>
        <begin position="614"/>
        <end position="697"/>
    </location>
</feature>
<sequence>MHFNFGWRPVGRLRSAYHSRLVSPPHSNQRNKCSDAVQYRLSVRAAPRILWLSSFDTEKINNKLSNGNRYTVKSAPKCKQIVPMALSSCQYRWVQKKLEGGGAPSSGSLVSSHSNDSFKEERPMNFKPSCDGQVQPVISKPCCEENRLNRLNSQAQSVPVIAGGQDKPYPSRVVCLFSTQTKCEDNAAPKVPAVRPQAWSGLASFRTMGSFKKLRSSVLQGIQNRSNSMAAGQERNLSTTIIDDTNGFFVTKRNVTTNERTCTEMDKESNGTSQSSKTSLLDEEEDCEVEEVFQKNSHFSRSIRRAYGPGRIPLVDIVQRQPECPSTSETITEKSALPCKVLEAQENVKVQGKLSKSAENLQDNLNVFKSHFRRKVTSTEPQIPDSSNTTILQRTTSSSSVDLQNHGSSKRQSPMRTRGHLRKLVGSLTDLSIKSKNSQGHTPKVPPSHLSLLHDEYSRRTPCVSSSGRQPRPSHAPSNAQQGNIHQHLPSLHPAPSCPAFFSSADDSLEPPSKTTVLITHLAKSSTDFVSVCSLERYCEPMECHQNGANYIVSQTIALCSSPSQKETVNSNNTEAASSQEVLKALSKTSDENSSTAPPVRSTCATQCPLLTTPTTSNSPSCAGDSSTSVVPRKSAVRSRPRPVSDYGQVDRSKFCIPEDKEAEDMDYTSQKDYNSNGSYNENDRNENGDVCSQSQIRKKRPISVIGGVDLFSAQAAEQKDDAESLSSPVSRPPIPSRRVPPYRAVSARLRPCVFSQSTPIGLDRMGRRRACRVLSDGSSNPTLDDSVSEEDGSFDELTEGTPYLQPEADLFTLNQRVCNLNLDLLQYINAGHAVYAEALWDHVTMEEQELAFKAGDVIRVLDVGEKDWWWGMVGDCEAWFPSSFVRVWVNQEDSSTESVENTLEEESPPSDTHKQSSHHREQMRANVVNEIMDTERVYIKHLRDICEGYIRQCRKSPAMFTVAQLKTIFSNIEDIYKFQRIFLKDLEKKYNPENPHLSEIGSCFLQQGEGFSIYSEYCNTHPSASAELHRLMKQGKYKHFFEACRLLQQMIDISIAGFLLTPVQKICKYPLQLGELLKYTPQDHSDYSGVCDAHKAMKNVASLINERKRRLESIDTIANWQVSILHWEGDDVLTRSSELIHSGELTRMVRPGKTQQRSCFLFDHQLVFCKKDVLRRDLLHYRVRLDSDHLEIIDLPDGRHHDLGLLKNTFLLRHSENLEVLSVLCCRKNQDKQRWLQAFERERRRVKEDQEMGMEISEDQRKQAVQNARKSKQGKMKKMNYSSHPVPPHHQPLHPLHQRHVTVPTSIPQQQVFSLVEPKKKPGHLWYLARSAFSKK</sequence>
<evidence type="ECO:0000256" key="3">
    <source>
        <dbReference type="ARBA" id="ARBA00022490"/>
    </source>
</evidence>
<evidence type="ECO:0000313" key="11">
    <source>
        <dbReference type="Proteomes" id="UP000324632"/>
    </source>
</evidence>
<evidence type="ECO:0000313" key="10">
    <source>
        <dbReference type="EMBL" id="KAA0704543.1"/>
    </source>
</evidence>
<organism evidence="10 11">
    <name type="scientific">Triplophysa tibetana</name>
    <dbReference type="NCBI Taxonomy" id="1572043"/>
    <lineage>
        <taxon>Eukaryota</taxon>
        <taxon>Metazoa</taxon>
        <taxon>Chordata</taxon>
        <taxon>Craniata</taxon>
        <taxon>Vertebrata</taxon>
        <taxon>Euteleostomi</taxon>
        <taxon>Actinopterygii</taxon>
        <taxon>Neopterygii</taxon>
        <taxon>Teleostei</taxon>
        <taxon>Ostariophysi</taxon>
        <taxon>Cypriniformes</taxon>
        <taxon>Nemacheilidae</taxon>
        <taxon>Triplophysa</taxon>
    </lineage>
</organism>
<dbReference type="PROSITE" id="PS50002">
    <property type="entry name" value="SH3"/>
    <property type="match status" value="1"/>
</dbReference>
<dbReference type="SUPFAM" id="SSF48065">
    <property type="entry name" value="DBL homology domain (DH-domain)"/>
    <property type="match status" value="1"/>
</dbReference>
<keyword evidence="4" id="KW-0344">Guanine-nucleotide releasing factor</keyword>
<reference evidence="10 11" key="1">
    <citation type="journal article" date="2019" name="Mol. Ecol. Resour.">
        <title>Chromosome-level genome assembly of Triplophysa tibetana, a fish adapted to the harsh high-altitude environment of the Tibetan Plateau.</title>
        <authorList>
            <person name="Yang X."/>
            <person name="Liu H."/>
            <person name="Ma Z."/>
            <person name="Zou Y."/>
            <person name="Zou M."/>
            <person name="Mao Y."/>
            <person name="Li X."/>
            <person name="Wang H."/>
            <person name="Chen T."/>
            <person name="Wang W."/>
            <person name="Yang R."/>
        </authorList>
    </citation>
    <scope>NUCLEOTIDE SEQUENCE [LARGE SCALE GENOMIC DNA]</scope>
    <source>
        <strain evidence="10">TTIB1903HZAU</strain>
        <tissue evidence="10">Muscle</tissue>
    </source>
</reference>
<protein>
    <submittedName>
        <fullName evidence="10">Spermatogenesis-associated protein 13 APC-stimulated guanine nucleotide exchange factor 2</fullName>
    </submittedName>
</protein>